<dbReference type="Proteomes" id="UP001139981">
    <property type="component" value="Unassembled WGS sequence"/>
</dbReference>
<dbReference type="EMBL" id="JANBVB010002391">
    <property type="protein sequence ID" value="KAJ2885718.1"/>
    <property type="molecule type" value="Genomic_DNA"/>
</dbReference>
<protein>
    <submittedName>
        <fullName evidence="1">Uncharacterized protein</fullName>
    </submittedName>
</protein>
<reference evidence="1" key="1">
    <citation type="submission" date="2022-07" db="EMBL/GenBank/DDBJ databases">
        <title>Phylogenomic reconstructions and comparative analyses of Kickxellomycotina fungi.</title>
        <authorList>
            <person name="Reynolds N.K."/>
            <person name="Stajich J.E."/>
            <person name="Barry K."/>
            <person name="Grigoriev I.V."/>
            <person name="Crous P."/>
            <person name="Smith M.E."/>
        </authorList>
    </citation>
    <scope>NUCLEOTIDE SEQUENCE</scope>
    <source>
        <strain evidence="1">CBS 190363</strain>
    </source>
</reference>
<sequence length="107" mass="11492">SDGTYETLKATTLATYYKAVTQALTLSIKQASLEGMSGHEVIAFSESVALSWLALTDITKSVDGATLRAALLIALHSGSALADRITKTMLPQLDKYLLHRDKIVALL</sequence>
<keyword evidence="2" id="KW-1185">Reference proteome</keyword>
<comment type="caution">
    <text evidence="1">The sequence shown here is derived from an EMBL/GenBank/DDBJ whole genome shotgun (WGS) entry which is preliminary data.</text>
</comment>
<evidence type="ECO:0000313" key="2">
    <source>
        <dbReference type="Proteomes" id="UP001139981"/>
    </source>
</evidence>
<organism evidence="1 2">
    <name type="scientific">Coemansia aciculifera</name>
    <dbReference type="NCBI Taxonomy" id="417176"/>
    <lineage>
        <taxon>Eukaryota</taxon>
        <taxon>Fungi</taxon>
        <taxon>Fungi incertae sedis</taxon>
        <taxon>Zoopagomycota</taxon>
        <taxon>Kickxellomycotina</taxon>
        <taxon>Kickxellomycetes</taxon>
        <taxon>Kickxellales</taxon>
        <taxon>Kickxellaceae</taxon>
        <taxon>Coemansia</taxon>
    </lineage>
</organism>
<feature type="non-terminal residue" evidence="1">
    <location>
        <position position="1"/>
    </location>
</feature>
<proteinExistence type="predicted"/>
<name>A0ACC1LWI2_9FUNG</name>
<evidence type="ECO:0000313" key="1">
    <source>
        <dbReference type="EMBL" id="KAJ2885718.1"/>
    </source>
</evidence>
<gene>
    <name evidence="1" type="ORF">IWW38_005296</name>
</gene>
<accession>A0ACC1LWI2</accession>